<keyword evidence="2" id="KW-1185">Reference proteome</keyword>
<proteinExistence type="predicted"/>
<evidence type="ECO:0000313" key="1">
    <source>
        <dbReference type="EMBL" id="KAK6760996.1"/>
    </source>
</evidence>
<reference evidence="1 2" key="1">
    <citation type="submission" date="2023-08" db="EMBL/GenBank/DDBJ databases">
        <title>A Necator americanus chromosomal reference genome.</title>
        <authorList>
            <person name="Ilik V."/>
            <person name="Petrzelkova K.J."/>
            <person name="Pardy F."/>
            <person name="Fuh T."/>
            <person name="Niatou-Singa F.S."/>
            <person name="Gouil Q."/>
            <person name="Baker L."/>
            <person name="Ritchie M.E."/>
            <person name="Jex A.R."/>
            <person name="Gazzola D."/>
            <person name="Li H."/>
            <person name="Toshio Fujiwara R."/>
            <person name="Zhan B."/>
            <person name="Aroian R.V."/>
            <person name="Pafco B."/>
            <person name="Schwarz E.M."/>
        </authorList>
    </citation>
    <scope>NUCLEOTIDE SEQUENCE [LARGE SCALE GENOMIC DNA]</scope>
    <source>
        <strain evidence="1 2">Aroian</strain>
        <tissue evidence="1">Whole animal</tissue>
    </source>
</reference>
<evidence type="ECO:0000313" key="2">
    <source>
        <dbReference type="Proteomes" id="UP001303046"/>
    </source>
</evidence>
<accession>A0ABR1EGF7</accession>
<dbReference type="EMBL" id="JAVFWL010000006">
    <property type="protein sequence ID" value="KAK6760996.1"/>
    <property type="molecule type" value="Genomic_DNA"/>
</dbReference>
<evidence type="ECO:0008006" key="3">
    <source>
        <dbReference type="Google" id="ProtNLM"/>
    </source>
</evidence>
<gene>
    <name evidence="1" type="primary">Necator_chrX.g22333</name>
    <name evidence="1" type="ORF">RB195_022172</name>
</gene>
<organism evidence="1 2">
    <name type="scientific">Necator americanus</name>
    <name type="common">Human hookworm</name>
    <dbReference type="NCBI Taxonomy" id="51031"/>
    <lineage>
        <taxon>Eukaryota</taxon>
        <taxon>Metazoa</taxon>
        <taxon>Ecdysozoa</taxon>
        <taxon>Nematoda</taxon>
        <taxon>Chromadorea</taxon>
        <taxon>Rhabditida</taxon>
        <taxon>Rhabditina</taxon>
        <taxon>Rhabditomorpha</taxon>
        <taxon>Strongyloidea</taxon>
        <taxon>Ancylostomatidae</taxon>
        <taxon>Bunostominae</taxon>
        <taxon>Necator</taxon>
    </lineage>
</organism>
<protein>
    <recommendedName>
        <fullName evidence="3">Reverse transcriptase domain-containing protein</fullName>
    </recommendedName>
</protein>
<comment type="caution">
    <text evidence="1">The sequence shown here is derived from an EMBL/GenBank/DDBJ whole genome shotgun (WGS) entry which is preliminary data.</text>
</comment>
<sequence length="92" mass="10730">MPLGLIFVDLKKAFDSVETKVVMEALDNKGVPSQYIKVLRELYSYFTTRTSPFYKNIIVDVTLKNVMRKLEWDDMGVKVDGRQLHHLLMTSY</sequence>
<name>A0ABR1EGF7_NECAM</name>
<dbReference type="Proteomes" id="UP001303046">
    <property type="component" value="Unassembled WGS sequence"/>
</dbReference>